<reference evidence="1" key="1">
    <citation type="submission" date="2023-01" db="EMBL/GenBank/DDBJ databases">
        <title>Human gut microbiome strain richness.</title>
        <authorList>
            <person name="Chen-Liaw A."/>
        </authorList>
    </citation>
    <scope>NUCLEOTIDE SEQUENCE</scope>
    <source>
        <strain evidence="1">RTP21484st1_B7_RTP21484_190118</strain>
    </source>
</reference>
<organism evidence="1 2">
    <name type="scientific">Odoribacter splanchnicus</name>
    <dbReference type="NCBI Taxonomy" id="28118"/>
    <lineage>
        <taxon>Bacteria</taxon>
        <taxon>Pseudomonadati</taxon>
        <taxon>Bacteroidota</taxon>
        <taxon>Bacteroidia</taxon>
        <taxon>Bacteroidales</taxon>
        <taxon>Odoribacteraceae</taxon>
        <taxon>Odoribacter</taxon>
    </lineage>
</organism>
<evidence type="ECO:0000313" key="1">
    <source>
        <dbReference type="EMBL" id="MDB9224917.1"/>
    </source>
</evidence>
<gene>
    <name evidence="1" type="ORF">PN645_18235</name>
</gene>
<dbReference type="RefSeq" id="WP_195203663.1">
    <property type="nucleotide sequence ID" value="NZ_JADMUD010000015.1"/>
</dbReference>
<proteinExistence type="predicted"/>
<dbReference type="AlphaFoldDB" id="A0AAW6FPQ4"/>
<dbReference type="EMBL" id="JAQMRD010000034">
    <property type="protein sequence ID" value="MDB9224917.1"/>
    <property type="molecule type" value="Genomic_DNA"/>
</dbReference>
<comment type="caution">
    <text evidence="1">The sequence shown here is derived from an EMBL/GenBank/DDBJ whole genome shotgun (WGS) entry which is preliminary data.</text>
</comment>
<dbReference type="Proteomes" id="UP001212263">
    <property type="component" value="Unassembled WGS sequence"/>
</dbReference>
<protein>
    <submittedName>
        <fullName evidence="1">Uncharacterized protein</fullName>
    </submittedName>
</protein>
<sequence length="77" mass="8999">MAKKGTSKTIAESPLPEITGNRQKDWQTFRRRKSIDFGIRLLERYVPHNVRLIAYCRASRNLKYITENLNAILHADN</sequence>
<accession>A0AAW6FPQ4</accession>
<name>A0AAW6FPQ4_9BACT</name>
<evidence type="ECO:0000313" key="2">
    <source>
        <dbReference type="Proteomes" id="UP001212263"/>
    </source>
</evidence>